<protein>
    <submittedName>
        <fullName evidence="1">Uncharacterized protein</fullName>
    </submittedName>
</protein>
<keyword evidence="2" id="KW-1185">Reference proteome</keyword>
<gene>
    <name evidence="1" type="ORF">M9H77_10661</name>
</gene>
<organism evidence="1 2">
    <name type="scientific">Catharanthus roseus</name>
    <name type="common">Madagascar periwinkle</name>
    <name type="synonym">Vinca rosea</name>
    <dbReference type="NCBI Taxonomy" id="4058"/>
    <lineage>
        <taxon>Eukaryota</taxon>
        <taxon>Viridiplantae</taxon>
        <taxon>Streptophyta</taxon>
        <taxon>Embryophyta</taxon>
        <taxon>Tracheophyta</taxon>
        <taxon>Spermatophyta</taxon>
        <taxon>Magnoliopsida</taxon>
        <taxon>eudicotyledons</taxon>
        <taxon>Gunneridae</taxon>
        <taxon>Pentapetalae</taxon>
        <taxon>asterids</taxon>
        <taxon>lamiids</taxon>
        <taxon>Gentianales</taxon>
        <taxon>Apocynaceae</taxon>
        <taxon>Rauvolfioideae</taxon>
        <taxon>Vinceae</taxon>
        <taxon>Catharanthinae</taxon>
        <taxon>Catharanthus</taxon>
    </lineage>
</organism>
<accession>A0ACC0BCE5</accession>
<dbReference type="Proteomes" id="UP001060085">
    <property type="component" value="Linkage Group LG03"/>
</dbReference>
<proteinExistence type="predicted"/>
<evidence type="ECO:0000313" key="2">
    <source>
        <dbReference type="Proteomes" id="UP001060085"/>
    </source>
</evidence>
<dbReference type="EMBL" id="CM044703">
    <property type="protein sequence ID" value="KAI5670297.1"/>
    <property type="molecule type" value="Genomic_DNA"/>
</dbReference>
<comment type="caution">
    <text evidence="1">The sequence shown here is derived from an EMBL/GenBank/DDBJ whole genome shotgun (WGS) entry which is preliminary data.</text>
</comment>
<evidence type="ECO:0000313" key="1">
    <source>
        <dbReference type="EMBL" id="KAI5670297.1"/>
    </source>
</evidence>
<reference evidence="2" key="1">
    <citation type="journal article" date="2023" name="Nat. Plants">
        <title>Single-cell RNA sequencing provides a high-resolution roadmap for understanding the multicellular compartmentation of specialized metabolism.</title>
        <authorList>
            <person name="Sun S."/>
            <person name="Shen X."/>
            <person name="Li Y."/>
            <person name="Li Y."/>
            <person name="Wang S."/>
            <person name="Li R."/>
            <person name="Zhang H."/>
            <person name="Shen G."/>
            <person name="Guo B."/>
            <person name="Wei J."/>
            <person name="Xu J."/>
            <person name="St-Pierre B."/>
            <person name="Chen S."/>
            <person name="Sun C."/>
        </authorList>
    </citation>
    <scope>NUCLEOTIDE SEQUENCE [LARGE SCALE GENOMIC DNA]</scope>
</reference>
<sequence length="251" mass="28011">MSPTGGQICPRGAQVALQAFALFMLFQKESISSVRPSDSETTGSTRDNCSDTSSSNNNSSSYNSISEWADQSSTASYSPFSSLSLPQQRFQALNMMNQALLHQRMNSKESIVIRSLSCNIGESDDDTSSCMSCSDVNDFYTATSSFWSLPADNQSYSTDSASASDFSSVSQVYISFELEKLRIELRHLRGMYAMAQSEAIDASKKLNDLNKHRLEETIKLKEITLKEEEAKQLAKQEKEKSMKLRREKLTM</sequence>
<name>A0ACC0BCE5_CATRO</name>